<evidence type="ECO:0000313" key="1">
    <source>
        <dbReference type="EMBL" id="JAH73213.1"/>
    </source>
</evidence>
<accession>A0A0E9V7J6</accession>
<dbReference type="EMBL" id="GBXM01035364">
    <property type="protein sequence ID" value="JAH73213.1"/>
    <property type="molecule type" value="Transcribed_RNA"/>
</dbReference>
<proteinExistence type="predicted"/>
<dbReference type="AlphaFoldDB" id="A0A0E9V7J6"/>
<name>A0A0E9V7J6_ANGAN</name>
<reference evidence="1" key="1">
    <citation type="submission" date="2014-11" db="EMBL/GenBank/DDBJ databases">
        <authorList>
            <person name="Amaro Gonzalez C."/>
        </authorList>
    </citation>
    <scope>NUCLEOTIDE SEQUENCE</scope>
</reference>
<organism evidence="1">
    <name type="scientific">Anguilla anguilla</name>
    <name type="common">European freshwater eel</name>
    <name type="synonym">Muraena anguilla</name>
    <dbReference type="NCBI Taxonomy" id="7936"/>
    <lineage>
        <taxon>Eukaryota</taxon>
        <taxon>Metazoa</taxon>
        <taxon>Chordata</taxon>
        <taxon>Craniata</taxon>
        <taxon>Vertebrata</taxon>
        <taxon>Euteleostomi</taxon>
        <taxon>Actinopterygii</taxon>
        <taxon>Neopterygii</taxon>
        <taxon>Teleostei</taxon>
        <taxon>Anguilliformes</taxon>
        <taxon>Anguillidae</taxon>
        <taxon>Anguilla</taxon>
    </lineage>
</organism>
<sequence>MVSNRFTLSDMTMRFTFLLNKTGSGYEK</sequence>
<protein>
    <submittedName>
        <fullName evidence="1">Uncharacterized protein</fullName>
    </submittedName>
</protein>
<reference evidence="1" key="2">
    <citation type="journal article" date="2015" name="Fish Shellfish Immunol.">
        <title>Early steps in the European eel (Anguilla anguilla)-Vibrio vulnificus interaction in the gills: Role of the RtxA13 toxin.</title>
        <authorList>
            <person name="Callol A."/>
            <person name="Pajuelo D."/>
            <person name="Ebbesson L."/>
            <person name="Teles M."/>
            <person name="MacKenzie S."/>
            <person name="Amaro C."/>
        </authorList>
    </citation>
    <scope>NUCLEOTIDE SEQUENCE</scope>
</reference>